<dbReference type="InterPro" id="IPR018171">
    <property type="entry name" value="Pept_tRNA_hydro_CS"/>
</dbReference>
<comment type="function">
    <text evidence="7">Catalyzes the release of premature peptidyl moieties from peptidyl-tRNA molecules trapped in stalled 50S ribosomal subunits, and thus maintains levels of free tRNAs and 50S ribosomes.</text>
</comment>
<feature type="binding site" evidence="7">
    <location>
        <position position="64"/>
    </location>
    <ligand>
        <name>tRNA</name>
        <dbReference type="ChEBI" id="CHEBI:17843"/>
    </ligand>
</feature>
<name>A0A7C5DGT2_9CHLB</name>
<dbReference type="GO" id="GO:0000049">
    <property type="term" value="F:tRNA binding"/>
    <property type="evidence" value="ECO:0007669"/>
    <property type="project" value="UniProtKB-UniRule"/>
</dbReference>
<dbReference type="GO" id="GO:0006515">
    <property type="term" value="P:protein quality control for misfolded or incompletely synthesized proteins"/>
    <property type="evidence" value="ECO:0007669"/>
    <property type="project" value="UniProtKB-UniRule"/>
</dbReference>
<feature type="binding site" evidence="7">
    <location>
        <position position="112"/>
    </location>
    <ligand>
        <name>tRNA</name>
        <dbReference type="ChEBI" id="CHEBI:17843"/>
    </ligand>
</feature>
<keyword evidence="7" id="KW-0963">Cytoplasm</keyword>
<feature type="active site" description="Proton acceptor" evidence="7">
    <location>
        <position position="19"/>
    </location>
</feature>
<protein>
    <recommendedName>
        <fullName evidence="6 7">Peptidyl-tRNA hydrolase</fullName>
        <shortName evidence="7">Pth</shortName>
        <ecNumber evidence="1 7">3.1.1.29</ecNumber>
    </recommendedName>
</protein>
<dbReference type="PROSITE" id="PS01195">
    <property type="entry name" value="PEPT_TRNA_HYDROL_1"/>
    <property type="match status" value="1"/>
</dbReference>
<dbReference type="InterPro" id="IPR001328">
    <property type="entry name" value="Pept_tRNA_hydro"/>
</dbReference>
<dbReference type="GO" id="GO:0072344">
    <property type="term" value="P:rescue of stalled ribosome"/>
    <property type="evidence" value="ECO:0007669"/>
    <property type="project" value="UniProtKB-UniRule"/>
</dbReference>
<comment type="catalytic activity">
    <reaction evidence="7 8">
        <text>an N-acyl-L-alpha-aminoacyl-tRNA + H2O = an N-acyl-L-amino acid + a tRNA + H(+)</text>
        <dbReference type="Rhea" id="RHEA:54448"/>
        <dbReference type="Rhea" id="RHEA-COMP:10123"/>
        <dbReference type="Rhea" id="RHEA-COMP:13883"/>
        <dbReference type="ChEBI" id="CHEBI:15377"/>
        <dbReference type="ChEBI" id="CHEBI:15378"/>
        <dbReference type="ChEBI" id="CHEBI:59874"/>
        <dbReference type="ChEBI" id="CHEBI:78442"/>
        <dbReference type="ChEBI" id="CHEBI:138191"/>
        <dbReference type="EC" id="3.1.1.29"/>
    </reaction>
</comment>
<accession>A0A7C5DGT2</accession>
<feature type="site" description="Stabilizes the basic form of H active site to accept a proton" evidence="7">
    <location>
        <position position="91"/>
    </location>
</feature>
<feature type="site" description="Discriminates between blocked and unblocked aminoacyl-tRNA" evidence="7">
    <location>
        <position position="9"/>
    </location>
</feature>
<dbReference type="NCBIfam" id="TIGR00447">
    <property type="entry name" value="pth"/>
    <property type="match status" value="1"/>
</dbReference>
<evidence type="ECO:0000313" key="10">
    <source>
        <dbReference type="EMBL" id="HHE08168.1"/>
    </source>
</evidence>
<evidence type="ECO:0000256" key="4">
    <source>
        <dbReference type="ARBA" id="ARBA00022884"/>
    </source>
</evidence>
<gene>
    <name evidence="7" type="primary">pth</name>
    <name evidence="10" type="ORF">ENL01_04775</name>
</gene>
<evidence type="ECO:0000256" key="2">
    <source>
        <dbReference type="ARBA" id="ARBA00022555"/>
    </source>
</evidence>
<dbReference type="Pfam" id="PF01195">
    <property type="entry name" value="Pept_tRNA_hydro"/>
    <property type="match status" value="1"/>
</dbReference>
<evidence type="ECO:0000256" key="8">
    <source>
        <dbReference type="RuleBase" id="RU000673"/>
    </source>
</evidence>
<comment type="subunit">
    <text evidence="7">Monomer.</text>
</comment>
<comment type="caution">
    <text evidence="10">The sequence shown here is derived from an EMBL/GenBank/DDBJ whole genome shotgun (WGS) entry which is preliminary data.</text>
</comment>
<dbReference type="FunFam" id="3.40.50.1470:FF:000001">
    <property type="entry name" value="Peptidyl-tRNA hydrolase"/>
    <property type="match status" value="1"/>
</dbReference>
<dbReference type="GO" id="GO:0005737">
    <property type="term" value="C:cytoplasm"/>
    <property type="evidence" value="ECO:0007669"/>
    <property type="project" value="UniProtKB-SubCell"/>
</dbReference>
<dbReference type="PANTHER" id="PTHR17224">
    <property type="entry name" value="PEPTIDYL-TRNA HYDROLASE"/>
    <property type="match status" value="1"/>
</dbReference>
<comment type="similarity">
    <text evidence="5 7 9">Belongs to the PTH family.</text>
</comment>
<dbReference type="EMBL" id="DRSK01000268">
    <property type="protein sequence ID" value="HHE08168.1"/>
    <property type="molecule type" value="Genomic_DNA"/>
</dbReference>
<keyword evidence="2 7" id="KW-0820">tRNA-binding</keyword>
<sequence>MKLIIGLGNPEPRYDGTRHNIGFEVVDRLASSFQATFKAGKGKYYEAKGCHRGESLLFIKPTTYMNLSGQAVMAAMQFYKVKRQDMLIICDDLNLPVGTIRLRAKGSDGGQNGLKHIIQQMGTNEFARLRIGIRKGDMPPGSFSSFVLGKFGEEDRGMMDKVVETSADAVLDFAIHGIKHAMTQFNKTVT</sequence>
<dbReference type="AlphaFoldDB" id="A0A7C5DGT2"/>
<comment type="subcellular location">
    <subcellularLocation>
        <location evidence="7">Cytoplasm</location>
    </subcellularLocation>
</comment>
<keyword evidence="3 7" id="KW-0378">Hydrolase</keyword>
<feature type="binding site" evidence="7">
    <location>
        <position position="66"/>
    </location>
    <ligand>
        <name>tRNA</name>
        <dbReference type="ChEBI" id="CHEBI:17843"/>
    </ligand>
</feature>
<evidence type="ECO:0000256" key="6">
    <source>
        <dbReference type="ARBA" id="ARBA00050038"/>
    </source>
</evidence>
<dbReference type="Proteomes" id="UP000886059">
    <property type="component" value="Unassembled WGS sequence"/>
</dbReference>
<dbReference type="CDD" id="cd00462">
    <property type="entry name" value="PTH"/>
    <property type="match status" value="1"/>
</dbReference>
<keyword evidence="4 7" id="KW-0694">RNA-binding</keyword>
<evidence type="ECO:0000256" key="1">
    <source>
        <dbReference type="ARBA" id="ARBA00013260"/>
    </source>
</evidence>
<dbReference type="InterPro" id="IPR036416">
    <property type="entry name" value="Pept_tRNA_hydro_sf"/>
</dbReference>
<proteinExistence type="inferred from homology"/>
<evidence type="ECO:0000256" key="3">
    <source>
        <dbReference type="ARBA" id="ARBA00022801"/>
    </source>
</evidence>
<dbReference type="Gene3D" id="3.40.50.1470">
    <property type="entry name" value="Peptidyl-tRNA hydrolase"/>
    <property type="match status" value="1"/>
</dbReference>
<evidence type="ECO:0000256" key="5">
    <source>
        <dbReference type="ARBA" id="ARBA00038063"/>
    </source>
</evidence>
<evidence type="ECO:0000256" key="9">
    <source>
        <dbReference type="RuleBase" id="RU004320"/>
    </source>
</evidence>
<feature type="binding site" evidence="7">
    <location>
        <position position="14"/>
    </location>
    <ligand>
        <name>tRNA</name>
        <dbReference type="ChEBI" id="CHEBI:17843"/>
    </ligand>
</feature>
<comment type="function">
    <text evidence="7">Hydrolyzes ribosome-free peptidyl-tRNAs (with 1 or more amino acids incorporated), which drop off the ribosome during protein synthesis, or as a result of ribosome stalling.</text>
</comment>
<dbReference type="PANTHER" id="PTHR17224:SF1">
    <property type="entry name" value="PEPTIDYL-TRNA HYDROLASE"/>
    <property type="match status" value="1"/>
</dbReference>
<dbReference type="GO" id="GO:0004045">
    <property type="term" value="F:peptidyl-tRNA hydrolase activity"/>
    <property type="evidence" value="ECO:0007669"/>
    <property type="project" value="UniProtKB-UniRule"/>
</dbReference>
<organism evidence="10">
    <name type="scientific">Chlorobaculum parvum</name>
    <dbReference type="NCBI Taxonomy" id="274539"/>
    <lineage>
        <taxon>Bacteria</taxon>
        <taxon>Pseudomonadati</taxon>
        <taxon>Chlorobiota</taxon>
        <taxon>Chlorobiia</taxon>
        <taxon>Chlorobiales</taxon>
        <taxon>Chlorobiaceae</taxon>
        <taxon>Chlorobaculum</taxon>
    </lineage>
</organism>
<reference evidence="10" key="1">
    <citation type="journal article" date="2020" name="mSystems">
        <title>Genome- and Community-Level Interaction Insights into Carbon Utilization and Element Cycling Functions of Hydrothermarchaeota in Hydrothermal Sediment.</title>
        <authorList>
            <person name="Zhou Z."/>
            <person name="Liu Y."/>
            <person name="Xu W."/>
            <person name="Pan J."/>
            <person name="Luo Z.H."/>
            <person name="Li M."/>
        </authorList>
    </citation>
    <scope>NUCLEOTIDE SEQUENCE [LARGE SCALE GENOMIC DNA]</scope>
    <source>
        <strain evidence="10">HyVt-628</strain>
    </source>
</reference>
<dbReference type="HAMAP" id="MF_00083">
    <property type="entry name" value="Pept_tRNA_hydro_bact"/>
    <property type="match status" value="1"/>
</dbReference>
<evidence type="ECO:0000256" key="7">
    <source>
        <dbReference type="HAMAP-Rule" id="MF_00083"/>
    </source>
</evidence>
<dbReference type="SUPFAM" id="SSF53178">
    <property type="entry name" value="Peptidyl-tRNA hydrolase-like"/>
    <property type="match status" value="1"/>
</dbReference>
<dbReference type="EC" id="3.1.1.29" evidence="1 7"/>